<evidence type="ECO:0000313" key="9">
    <source>
        <dbReference type="EMBL" id="QIB35253.1"/>
    </source>
</evidence>
<keyword evidence="3" id="KW-1003">Cell membrane</keyword>
<dbReference type="GO" id="GO:0022857">
    <property type="term" value="F:transmembrane transporter activity"/>
    <property type="evidence" value="ECO:0007669"/>
    <property type="project" value="InterPro"/>
</dbReference>
<organism evidence="9 10">
    <name type="scientific">Ancylobacter pratisalsi</name>
    <dbReference type="NCBI Taxonomy" id="1745854"/>
    <lineage>
        <taxon>Bacteria</taxon>
        <taxon>Pseudomonadati</taxon>
        <taxon>Pseudomonadota</taxon>
        <taxon>Alphaproteobacteria</taxon>
        <taxon>Hyphomicrobiales</taxon>
        <taxon>Xanthobacteraceae</taxon>
        <taxon>Ancylobacter</taxon>
    </lineage>
</organism>
<feature type="transmembrane region" description="Helical" evidence="7">
    <location>
        <begin position="194"/>
        <end position="213"/>
    </location>
</feature>
<evidence type="ECO:0000256" key="4">
    <source>
        <dbReference type="ARBA" id="ARBA00022692"/>
    </source>
</evidence>
<evidence type="ECO:0000313" key="10">
    <source>
        <dbReference type="Proteomes" id="UP000464751"/>
    </source>
</evidence>
<keyword evidence="5 7" id="KW-1133">Transmembrane helix</keyword>
<keyword evidence="6 7" id="KW-0472">Membrane</keyword>
<dbReference type="GO" id="GO:0005886">
    <property type="term" value="C:plasma membrane"/>
    <property type="evidence" value="ECO:0007669"/>
    <property type="project" value="UniProtKB-SubCell"/>
</dbReference>
<evidence type="ECO:0000256" key="3">
    <source>
        <dbReference type="ARBA" id="ARBA00022475"/>
    </source>
</evidence>
<sequence length="477" mass="50567">MRPERLVPLIVACALFMEQLDSTVIATSLPAIAADMHEDPIALKLALTSYLLSLAVFIPASGWFADRFGSRTVFRAAIIVFTAGSILCGLAHSLPDFVLFRIIQGMGGAMMVPVGRLVILRTVPKEGIVSALAWLTVPALLGPVVGPPIGGFITTYFDWRLIFFLNIPIGLLGITLATRFIPDIREDDVGAFDFHGMALSGVGLAGLIFGFALLGQHAVAWWIALSVIAVGAVAMFFYVRHARGTPRPILDLTLLKVPTFFAGVIGASLFRVGIGAIPFLLPLMLQLGFGLTPFASGMITFASALGAMTMKFTAAPIIRMFGFRRVLVVNCFIAAAFVASSALFRPGMPYALMVGVLLLGGFFRSLQFTSTNALSYADISNEAMSRATSFASVAQQVAISTGVAVGALVLDGMRSWRGDGAIQVEDFSVAFAIVGLIAMCSAFFFMRLPADAGAALARRREKPSAPAEPPGEMGSAA</sequence>
<dbReference type="CDD" id="cd17503">
    <property type="entry name" value="MFS_LmrB_MDR_like"/>
    <property type="match status" value="1"/>
</dbReference>
<dbReference type="EMBL" id="CP048630">
    <property type="protein sequence ID" value="QIB35253.1"/>
    <property type="molecule type" value="Genomic_DNA"/>
</dbReference>
<feature type="transmembrane region" description="Helical" evidence="7">
    <location>
        <begin position="350"/>
        <end position="366"/>
    </location>
</feature>
<dbReference type="Pfam" id="PF07690">
    <property type="entry name" value="MFS_1"/>
    <property type="match status" value="1"/>
</dbReference>
<feature type="transmembrane region" description="Helical" evidence="7">
    <location>
        <begin position="387"/>
        <end position="409"/>
    </location>
</feature>
<feature type="transmembrane region" description="Helical" evidence="7">
    <location>
        <begin position="293"/>
        <end position="314"/>
    </location>
</feature>
<name>A0A6P1YT55_9HYPH</name>
<keyword evidence="2" id="KW-0813">Transport</keyword>
<evidence type="ECO:0000256" key="1">
    <source>
        <dbReference type="ARBA" id="ARBA00004651"/>
    </source>
</evidence>
<dbReference type="InterPro" id="IPR020846">
    <property type="entry name" value="MFS_dom"/>
</dbReference>
<dbReference type="PROSITE" id="PS50850">
    <property type="entry name" value="MFS"/>
    <property type="match status" value="1"/>
</dbReference>
<evidence type="ECO:0000256" key="2">
    <source>
        <dbReference type="ARBA" id="ARBA00022448"/>
    </source>
</evidence>
<reference evidence="9 10" key="1">
    <citation type="submission" date="2020-02" db="EMBL/GenBank/DDBJ databases">
        <authorList>
            <person name="Li G."/>
        </authorList>
    </citation>
    <scope>NUCLEOTIDE SEQUENCE [LARGE SCALE GENOMIC DNA]</scope>
    <source>
        <strain evidence="9 10">DSM 102029</strain>
    </source>
</reference>
<dbReference type="Gene3D" id="1.20.1720.10">
    <property type="entry name" value="Multidrug resistance protein D"/>
    <property type="match status" value="1"/>
</dbReference>
<evidence type="ECO:0000256" key="6">
    <source>
        <dbReference type="ARBA" id="ARBA00023136"/>
    </source>
</evidence>
<dbReference type="PANTHER" id="PTHR42718:SF46">
    <property type="entry name" value="BLR6921 PROTEIN"/>
    <property type="match status" value="1"/>
</dbReference>
<feature type="transmembrane region" description="Helical" evidence="7">
    <location>
        <begin position="429"/>
        <end position="450"/>
    </location>
</feature>
<feature type="domain" description="Major facilitator superfamily (MFS) profile" evidence="8">
    <location>
        <begin position="7"/>
        <end position="453"/>
    </location>
</feature>
<feature type="transmembrane region" description="Helical" evidence="7">
    <location>
        <begin position="98"/>
        <end position="119"/>
    </location>
</feature>
<evidence type="ECO:0000259" key="8">
    <source>
        <dbReference type="PROSITE" id="PS50850"/>
    </source>
</evidence>
<dbReference type="InterPro" id="IPR036259">
    <property type="entry name" value="MFS_trans_sf"/>
</dbReference>
<feature type="transmembrane region" description="Helical" evidence="7">
    <location>
        <begin position="159"/>
        <end position="182"/>
    </location>
</feature>
<proteinExistence type="predicted"/>
<dbReference type="SUPFAM" id="SSF103473">
    <property type="entry name" value="MFS general substrate transporter"/>
    <property type="match status" value="2"/>
</dbReference>
<protein>
    <submittedName>
        <fullName evidence="9">MFS transporter</fullName>
    </submittedName>
</protein>
<accession>A0A6P1YT55</accession>
<feature type="transmembrane region" description="Helical" evidence="7">
    <location>
        <begin position="72"/>
        <end position="92"/>
    </location>
</feature>
<dbReference type="Proteomes" id="UP000464751">
    <property type="component" value="Chromosome"/>
</dbReference>
<dbReference type="KEGG" id="apra:G3A50_17205"/>
<dbReference type="PRINTS" id="PR01036">
    <property type="entry name" value="TCRTETB"/>
</dbReference>
<dbReference type="PANTHER" id="PTHR42718">
    <property type="entry name" value="MAJOR FACILITATOR SUPERFAMILY MULTIDRUG TRANSPORTER MFSC"/>
    <property type="match status" value="1"/>
</dbReference>
<feature type="transmembrane region" description="Helical" evidence="7">
    <location>
        <begin position="131"/>
        <end position="153"/>
    </location>
</feature>
<keyword evidence="10" id="KW-1185">Reference proteome</keyword>
<feature type="transmembrane region" description="Helical" evidence="7">
    <location>
        <begin position="260"/>
        <end position="281"/>
    </location>
</feature>
<feature type="transmembrane region" description="Helical" evidence="7">
    <location>
        <begin position="42"/>
        <end position="65"/>
    </location>
</feature>
<evidence type="ECO:0000256" key="5">
    <source>
        <dbReference type="ARBA" id="ARBA00022989"/>
    </source>
</evidence>
<comment type="subcellular location">
    <subcellularLocation>
        <location evidence="1">Cell membrane</location>
        <topology evidence="1">Multi-pass membrane protein</topology>
    </subcellularLocation>
</comment>
<evidence type="ECO:0000256" key="7">
    <source>
        <dbReference type="SAM" id="Phobius"/>
    </source>
</evidence>
<dbReference type="InterPro" id="IPR011701">
    <property type="entry name" value="MFS"/>
</dbReference>
<feature type="transmembrane region" description="Helical" evidence="7">
    <location>
        <begin position="219"/>
        <end position="239"/>
    </location>
</feature>
<keyword evidence="4 7" id="KW-0812">Transmembrane</keyword>
<dbReference type="RefSeq" id="WP_163076398.1">
    <property type="nucleotide sequence ID" value="NZ_CP048630.1"/>
</dbReference>
<feature type="transmembrane region" description="Helical" evidence="7">
    <location>
        <begin position="326"/>
        <end position="344"/>
    </location>
</feature>
<gene>
    <name evidence="9" type="ORF">G3A50_17205</name>
</gene>
<dbReference type="Gene3D" id="1.20.1250.20">
    <property type="entry name" value="MFS general substrate transporter like domains"/>
    <property type="match status" value="1"/>
</dbReference>
<dbReference type="AlphaFoldDB" id="A0A6P1YT55"/>